<dbReference type="EMBL" id="SJCY01000011">
    <property type="protein sequence ID" value="TDG35306.1"/>
    <property type="molecule type" value="Genomic_DNA"/>
</dbReference>
<dbReference type="OrthoDB" id="3896938at2"/>
<dbReference type="PANTHER" id="PTHR44942:SF4">
    <property type="entry name" value="METHYLTRANSFERASE TYPE 11 DOMAIN-CONTAINING PROTEIN"/>
    <property type="match status" value="1"/>
</dbReference>
<dbReference type="GO" id="GO:0032259">
    <property type="term" value="P:methylation"/>
    <property type="evidence" value="ECO:0007669"/>
    <property type="project" value="UniProtKB-KW"/>
</dbReference>
<comment type="similarity">
    <text evidence="1">Belongs to the methyltransferase superfamily.</text>
</comment>
<dbReference type="RefSeq" id="WP_133263437.1">
    <property type="nucleotide sequence ID" value="NZ_SJCY01000011.1"/>
</dbReference>
<dbReference type="GO" id="GO:0008757">
    <property type="term" value="F:S-adenosylmethionine-dependent methyltransferase activity"/>
    <property type="evidence" value="ECO:0007669"/>
    <property type="project" value="InterPro"/>
</dbReference>
<evidence type="ECO:0000256" key="2">
    <source>
        <dbReference type="ARBA" id="ARBA00022603"/>
    </source>
</evidence>
<dbReference type="SUPFAM" id="SSF53335">
    <property type="entry name" value="S-adenosyl-L-methionine-dependent methyltransferases"/>
    <property type="match status" value="1"/>
</dbReference>
<dbReference type="InterPro" id="IPR029063">
    <property type="entry name" value="SAM-dependent_MTases_sf"/>
</dbReference>
<dbReference type="AlphaFoldDB" id="A0A4R5MIV0"/>
<protein>
    <submittedName>
        <fullName evidence="5">SAM-dependent methyltransferase</fullName>
    </submittedName>
</protein>
<evidence type="ECO:0000256" key="3">
    <source>
        <dbReference type="ARBA" id="ARBA00022679"/>
    </source>
</evidence>
<feature type="domain" description="Methyltransferase type 11" evidence="4">
    <location>
        <begin position="41"/>
        <end position="134"/>
    </location>
</feature>
<dbReference type="Pfam" id="PF08241">
    <property type="entry name" value="Methyltransf_11"/>
    <property type="match status" value="1"/>
</dbReference>
<dbReference type="InterPro" id="IPR013216">
    <property type="entry name" value="Methyltransf_11"/>
</dbReference>
<accession>A0A4R5MIV0</accession>
<organism evidence="5 6">
    <name type="scientific">Pedobacter changchengzhani</name>
    <dbReference type="NCBI Taxonomy" id="2529274"/>
    <lineage>
        <taxon>Bacteria</taxon>
        <taxon>Pseudomonadati</taxon>
        <taxon>Bacteroidota</taxon>
        <taxon>Sphingobacteriia</taxon>
        <taxon>Sphingobacteriales</taxon>
        <taxon>Sphingobacteriaceae</taxon>
        <taxon>Pedobacter</taxon>
    </lineage>
</organism>
<dbReference type="PANTHER" id="PTHR44942">
    <property type="entry name" value="METHYLTRANSF_11 DOMAIN-CONTAINING PROTEIN"/>
    <property type="match status" value="1"/>
</dbReference>
<keyword evidence="2 5" id="KW-0489">Methyltransferase</keyword>
<evidence type="ECO:0000256" key="1">
    <source>
        <dbReference type="ARBA" id="ARBA00008361"/>
    </source>
</evidence>
<keyword evidence="6" id="KW-1185">Reference proteome</keyword>
<reference evidence="5 6" key="1">
    <citation type="submission" date="2019-02" db="EMBL/GenBank/DDBJ databases">
        <title>Pedobacter sp. nov., a novel speices isolated from soil of pinguins habitat in Antarcitica.</title>
        <authorList>
            <person name="He R.-H."/>
        </authorList>
    </citation>
    <scope>NUCLEOTIDE SEQUENCE [LARGE SCALE GENOMIC DNA]</scope>
    <source>
        <strain evidence="5 6">E01020</strain>
    </source>
</reference>
<comment type="caution">
    <text evidence="5">The sequence shown here is derived from an EMBL/GenBank/DDBJ whole genome shotgun (WGS) entry which is preliminary data.</text>
</comment>
<evidence type="ECO:0000313" key="6">
    <source>
        <dbReference type="Proteomes" id="UP000295668"/>
    </source>
</evidence>
<sequence length="282" mass="32380">MESEEIWTGERLETYIFNENTIEHLHRYAIAIELTKNKVVLDIACGEGYGSNLLAESAKYVHGVDISPITIDKAQKKYLKSNLKFSCGSTSAIPLENQSIDVVVSFETIEHHDQHEQMMLEIKRVLKPKGLLIISSPDKLTYTDQTGNINPHHVRELYFEEFNFLLKRHFKNASFYFQKMIQGSIIYNNNLKMNFSEYVGDYSIVKEISEKTHIYVISIATNGELPLLGISLFDSKMINSLSIQDTHQKIESAVSKIKQSWSYRIGNVLLRPLSFFKSKFNA</sequence>
<dbReference type="Gene3D" id="3.40.50.150">
    <property type="entry name" value="Vaccinia Virus protein VP39"/>
    <property type="match status" value="1"/>
</dbReference>
<dbReference type="CDD" id="cd02440">
    <property type="entry name" value="AdoMet_MTases"/>
    <property type="match status" value="1"/>
</dbReference>
<proteinExistence type="inferred from homology"/>
<gene>
    <name evidence="5" type="ORF">EZJ43_14520</name>
</gene>
<keyword evidence="3 5" id="KW-0808">Transferase</keyword>
<dbReference type="Proteomes" id="UP000295668">
    <property type="component" value="Unassembled WGS sequence"/>
</dbReference>
<evidence type="ECO:0000259" key="4">
    <source>
        <dbReference type="Pfam" id="PF08241"/>
    </source>
</evidence>
<dbReference type="InterPro" id="IPR051052">
    <property type="entry name" value="Diverse_substrate_MTase"/>
</dbReference>
<evidence type="ECO:0000313" key="5">
    <source>
        <dbReference type="EMBL" id="TDG35306.1"/>
    </source>
</evidence>
<name>A0A4R5MIV0_9SPHI</name>